<dbReference type="PANTHER" id="PTHR24422:SF10">
    <property type="entry name" value="CHEMOTAXIS PROTEIN METHYLTRANSFERASE 2"/>
    <property type="match status" value="1"/>
</dbReference>
<dbReference type="InterPro" id="IPR035909">
    <property type="entry name" value="CheB_C"/>
</dbReference>
<feature type="region of interest" description="Disordered" evidence="7">
    <location>
        <begin position="444"/>
        <end position="471"/>
    </location>
</feature>
<protein>
    <recommendedName>
        <fullName evidence="2">protein-glutamate O-methyltransferase</fullName>
        <ecNumber evidence="2">2.1.1.80</ecNumber>
    </recommendedName>
</protein>
<dbReference type="InterPro" id="IPR000780">
    <property type="entry name" value="CheR_MeTrfase"/>
</dbReference>
<dbReference type="CDD" id="cd16433">
    <property type="entry name" value="CheB"/>
    <property type="match status" value="1"/>
</dbReference>
<evidence type="ECO:0000256" key="3">
    <source>
        <dbReference type="ARBA" id="ARBA00022603"/>
    </source>
</evidence>
<dbReference type="Gene3D" id="3.30.450.20">
    <property type="entry name" value="PAS domain"/>
    <property type="match status" value="1"/>
</dbReference>
<keyword evidence="5" id="KW-0949">S-adenosyl-L-methionine</keyword>
<dbReference type="GO" id="GO:0032259">
    <property type="term" value="P:methylation"/>
    <property type="evidence" value="ECO:0007669"/>
    <property type="project" value="UniProtKB-KW"/>
</dbReference>
<dbReference type="EC" id="2.1.1.80" evidence="2"/>
<feature type="domain" description="CheB-type methylesterase" evidence="8">
    <location>
        <begin position="1"/>
        <end position="162"/>
    </location>
</feature>
<feature type="compositionally biased region" description="Polar residues" evidence="7">
    <location>
        <begin position="600"/>
        <end position="616"/>
    </location>
</feature>
<reference evidence="10 11" key="1">
    <citation type="journal article" date="2019" name="Nat. Microbiol.">
        <title>Mediterranean grassland soil C-N compound turnover is dependent on rainfall and depth, and is mediated by genomically divergent microorganisms.</title>
        <authorList>
            <person name="Diamond S."/>
            <person name="Andeer P.F."/>
            <person name="Li Z."/>
            <person name="Crits-Christoph A."/>
            <person name="Burstein D."/>
            <person name="Anantharaman K."/>
            <person name="Lane K.R."/>
            <person name="Thomas B.C."/>
            <person name="Pan C."/>
            <person name="Northen T.R."/>
            <person name="Banfield J.F."/>
        </authorList>
    </citation>
    <scope>NUCLEOTIDE SEQUENCE [LARGE SCALE GENOMIC DNA]</scope>
    <source>
        <strain evidence="10">WS_10</strain>
    </source>
</reference>
<dbReference type="InterPro" id="IPR029063">
    <property type="entry name" value="SAM-dependent_MTases_sf"/>
</dbReference>
<dbReference type="EMBL" id="VBPA01000061">
    <property type="protein sequence ID" value="TMQ72407.1"/>
    <property type="molecule type" value="Genomic_DNA"/>
</dbReference>
<keyword evidence="4" id="KW-0808">Transferase</keyword>
<evidence type="ECO:0000256" key="2">
    <source>
        <dbReference type="ARBA" id="ARBA00012534"/>
    </source>
</evidence>
<feature type="active site" evidence="6">
    <location>
        <position position="131"/>
    </location>
</feature>
<feature type="region of interest" description="Disordered" evidence="7">
    <location>
        <begin position="579"/>
        <end position="616"/>
    </location>
</feature>
<keyword evidence="3" id="KW-0489">Methyltransferase</keyword>
<dbReference type="InterPro" id="IPR022641">
    <property type="entry name" value="CheR_N"/>
</dbReference>
<dbReference type="GO" id="GO:0008983">
    <property type="term" value="F:protein-glutamate O-methyltransferase activity"/>
    <property type="evidence" value="ECO:0007669"/>
    <property type="project" value="UniProtKB-EC"/>
</dbReference>
<dbReference type="Gene3D" id="1.10.155.10">
    <property type="entry name" value="Chemotaxis receptor methyltransferase CheR, N-terminal domain"/>
    <property type="match status" value="1"/>
</dbReference>
<dbReference type="InterPro" id="IPR000673">
    <property type="entry name" value="Sig_transdc_resp-reg_Me-estase"/>
</dbReference>
<evidence type="ECO:0000256" key="7">
    <source>
        <dbReference type="SAM" id="MobiDB-lite"/>
    </source>
</evidence>
<dbReference type="SMART" id="SM00138">
    <property type="entry name" value="MeTrc"/>
    <property type="match status" value="1"/>
</dbReference>
<dbReference type="GO" id="GO:0000156">
    <property type="term" value="F:phosphorelay response regulator activity"/>
    <property type="evidence" value="ECO:0007669"/>
    <property type="project" value="InterPro"/>
</dbReference>
<dbReference type="PRINTS" id="PR00996">
    <property type="entry name" value="CHERMTFRASE"/>
</dbReference>
<dbReference type="SUPFAM" id="SSF53335">
    <property type="entry name" value="S-adenosyl-L-methionine-dependent methyltransferases"/>
    <property type="match status" value="1"/>
</dbReference>
<dbReference type="InterPro" id="IPR035965">
    <property type="entry name" value="PAS-like_dom_sf"/>
</dbReference>
<accession>A0A538U976</accession>
<organism evidence="10 11">
    <name type="scientific">Eiseniibacteriota bacterium</name>
    <dbReference type="NCBI Taxonomy" id="2212470"/>
    <lineage>
        <taxon>Bacteria</taxon>
        <taxon>Candidatus Eiseniibacteriota</taxon>
    </lineage>
</organism>
<dbReference type="Gene3D" id="3.40.50.180">
    <property type="entry name" value="Methylesterase CheB, C-terminal domain"/>
    <property type="match status" value="1"/>
</dbReference>
<keyword evidence="6" id="KW-0145">Chemotaxis</keyword>
<keyword evidence="6" id="KW-0378">Hydrolase</keyword>
<feature type="domain" description="CheR-type methyltransferase" evidence="9">
    <location>
        <begin position="171"/>
        <end position="417"/>
    </location>
</feature>
<dbReference type="InterPro" id="IPR022642">
    <property type="entry name" value="CheR_C"/>
</dbReference>
<evidence type="ECO:0000259" key="8">
    <source>
        <dbReference type="PROSITE" id="PS50122"/>
    </source>
</evidence>
<sequence>MARSDNLVVVGSSAGGIEALGILLGSLGEDFPAPLVLAQHLDPRRPSHLASILERRTKLPIVSVVEPTPLEPGKVYVVPSNQHVMIQDGSVRLEADHGNRPRPSVDLLLSSAAESYRDRLIAVILTGSGSDGASGAVDVKAAGGTVIIQNPATAAHPSMPQALPPTVVDHTDDAFGQILQIVGHHSAIDFRQYKPSTLLRRISRRMTIRHTHSLAEYRDCLESQPEEMAALVMSLLIKVTEFFRDREAFDRLRLEIFPTILQSARQRGNVLRLWSAGCATGEEAYSLAFLAADILGSELPEWRVKVFATDVDESAIAFARRGLYPHNTMRDLPDEFRSRFFENAEGGARVAKPIRQMVIFGQQDLNRGVPFPRIDLVLCRNLLIYFNPDLQREVLDLFAYSLYPTQGFLFLGKAETVRPTKAVFQMVDKKWRIYRCISGPLQIPGRSSPPLGGNHNDPMKRRGADPPGETLDREAELASIRRLNEVLLRFLGAGAILIDANYRILTMNSMARRILGVRDVGNDQDFLHTVRDLPYGEVRNAIDRVFREHVVVTLPEVPLDQRAGQVRWVMLHLSPSHMEGTNLPRRCRPSSGSRPWRASIASSTKSWRTPTAGSPS</sequence>
<dbReference type="SUPFAM" id="SSF55785">
    <property type="entry name" value="PYP-like sensor domain (PAS domain)"/>
    <property type="match status" value="1"/>
</dbReference>
<proteinExistence type="predicted"/>
<evidence type="ECO:0000256" key="5">
    <source>
        <dbReference type="ARBA" id="ARBA00022691"/>
    </source>
</evidence>
<dbReference type="GO" id="GO:0008984">
    <property type="term" value="F:protein-glutamate methylesterase activity"/>
    <property type="evidence" value="ECO:0007669"/>
    <property type="project" value="InterPro"/>
</dbReference>
<evidence type="ECO:0000256" key="1">
    <source>
        <dbReference type="ARBA" id="ARBA00001541"/>
    </source>
</evidence>
<dbReference type="AlphaFoldDB" id="A0A538U976"/>
<evidence type="ECO:0000259" key="9">
    <source>
        <dbReference type="PROSITE" id="PS50123"/>
    </source>
</evidence>
<dbReference type="PROSITE" id="PS50122">
    <property type="entry name" value="CHEB"/>
    <property type="match status" value="1"/>
</dbReference>
<evidence type="ECO:0000256" key="4">
    <source>
        <dbReference type="ARBA" id="ARBA00022679"/>
    </source>
</evidence>
<dbReference type="GO" id="GO:0005737">
    <property type="term" value="C:cytoplasm"/>
    <property type="evidence" value="ECO:0007669"/>
    <property type="project" value="InterPro"/>
</dbReference>
<feature type="active site" evidence="6">
    <location>
        <position position="40"/>
    </location>
</feature>
<dbReference type="InterPro" id="IPR050903">
    <property type="entry name" value="Bact_Chemotaxis_MeTrfase"/>
</dbReference>
<dbReference type="PROSITE" id="PS50123">
    <property type="entry name" value="CHER"/>
    <property type="match status" value="1"/>
</dbReference>
<evidence type="ECO:0000313" key="10">
    <source>
        <dbReference type="EMBL" id="TMQ72407.1"/>
    </source>
</evidence>
<feature type="compositionally biased region" description="Basic and acidic residues" evidence="7">
    <location>
        <begin position="457"/>
        <end position="471"/>
    </location>
</feature>
<dbReference type="InterPro" id="IPR000014">
    <property type="entry name" value="PAS"/>
</dbReference>
<dbReference type="Proteomes" id="UP000319836">
    <property type="component" value="Unassembled WGS sequence"/>
</dbReference>
<dbReference type="Pfam" id="PF03705">
    <property type="entry name" value="CheR_N"/>
    <property type="match status" value="1"/>
</dbReference>
<dbReference type="GO" id="GO:0006935">
    <property type="term" value="P:chemotaxis"/>
    <property type="evidence" value="ECO:0007669"/>
    <property type="project" value="UniProtKB-UniRule"/>
</dbReference>
<dbReference type="SUPFAM" id="SSF52738">
    <property type="entry name" value="Methylesterase CheB, C-terminal domain"/>
    <property type="match status" value="1"/>
</dbReference>
<comment type="catalytic activity">
    <reaction evidence="1">
        <text>L-glutamyl-[protein] + S-adenosyl-L-methionine = [protein]-L-glutamate 5-O-methyl ester + S-adenosyl-L-homocysteine</text>
        <dbReference type="Rhea" id="RHEA:24452"/>
        <dbReference type="Rhea" id="RHEA-COMP:10208"/>
        <dbReference type="Rhea" id="RHEA-COMP:10311"/>
        <dbReference type="ChEBI" id="CHEBI:29973"/>
        <dbReference type="ChEBI" id="CHEBI:57856"/>
        <dbReference type="ChEBI" id="CHEBI:59789"/>
        <dbReference type="ChEBI" id="CHEBI:82795"/>
        <dbReference type="EC" id="2.1.1.80"/>
    </reaction>
</comment>
<evidence type="ECO:0000256" key="6">
    <source>
        <dbReference type="PROSITE-ProRule" id="PRU00050"/>
    </source>
</evidence>
<dbReference type="InterPro" id="IPR036804">
    <property type="entry name" value="CheR_N_sf"/>
</dbReference>
<evidence type="ECO:0000313" key="11">
    <source>
        <dbReference type="Proteomes" id="UP000319836"/>
    </source>
</evidence>
<name>A0A538U976_UNCEI</name>
<comment type="caution">
    <text evidence="10">The sequence shown here is derived from an EMBL/GenBank/DDBJ whole genome shotgun (WGS) entry which is preliminary data.</text>
</comment>
<dbReference type="Gene3D" id="3.40.50.150">
    <property type="entry name" value="Vaccinia Virus protein VP39"/>
    <property type="match status" value="1"/>
</dbReference>
<gene>
    <name evidence="10" type="ORF">E6K80_02850</name>
</gene>
<dbReference type="SUPFAM" id="SSF47757">
    <property type="entry name" value="Chemotaxis receptor methyltransferase CheR, N-terminal domain"/>
    <property type="match status" value="1"/>
</dbReference>
<dbReference type="PANTHER" id="PTHR24422">
    <property type="entry name" value="CHEMOTAXIS PROTEIN METHYLTRANSFERASE"/>
    <property type="match status" value="1"/>
</dbReference>
<dbReference type="Pfam" id="PF01339">
    <property type="entry name" value="CheB_methylest"/>
    <property type="match status" value="1"/>
</dbReference>
<dbReference type="CDD" id="cd00130">
    <property type="entry name" value="PAS"/>
    <property type="match status" value="1"/>
</dbReference>
<dbReference type="Pfam" id="PF01739">
    <property type="entry name" value="CheR"/>
    <property type="match status" value="1"/>
</dbReference>
<feature type="active site" evidence="6">
    <location>
        <position position="13"/>
    </location>
</feature>